<dbReference type="SMART" id="SM00895">
    <property type="entry name" value="FCD"/>
    <property type="match status" value="1"/>
</dbReference>
<feature type="region of interest" description="Disordered" evidence="4">
    <location>
        <begin position="199"/>
        <end position="222"/>
    </location>
</feature>
<evidence type="ECO:0000256" key="3">
    <source>
        <dbReference type="ARBA" id="ARBA00023163"/>
    </source>
</evidence>
<evidence type="ECO:0000256" key="2">
    <source>
        <dbReference type="ARBA" id="ARBA00023125"/>
    </source>
</evidence>
<dbReference type="InterPro" id="IPR036390">
    <property type="entry name" value="WH_DNA-bd_sf"/>
</dbReference>
<dbReference type="Gene3D" id="1.10.10.10">
    <property type="entry name" value="Winged helix-like DNA-binding domain superfamily/Winged helix DNA-binding domain"/>
    <property type="match status" value="1"/>
</dbReference>
<dbReference type="PROSITE" id="PS50949">
    <property type="entry name" value="HTH_GNTR"/>
    <property type="match status" value="1"/>
</dbReference>
<sequence>MTERKKFTLEFSLSREIAGILRDRILHGEYGIGEQLKENRIAGELRVSRTPVREAFKILEDEGLVEYRKNRGCFAQGITRQDIEDIYAVRKALEGLAVEWACRHMTPDYVQRLTDHCDLMDFYAGREDASQVLELNEGFHDIIYEAAGSRFMARVLRSYKGYIRMNRRNVFYEEKNLREISAEHKAIRDALAAGDEEAARQAMSRHLDESRRRAEASLARME</sequence>
<accession>A0A1Q9JIJ1</accession>
<evidence type="ECO:0000256" key="1">
    <source>
        <dbReference type="ARBA" id="ARBA00023015"/>
    </source>
</evidence>
<dbReference type="CDD" id="cd07377">
    <property type="entry name" value="WHTH_GntR"/>
    <property type="match status" value="1"/>
</dbReference>
<dbReference type="PANTHER" id="PTHR43537">
    <property type="entry name" value="TRANSCRIPTIONAL REGULATOR, GNTR FAMILY"/>
    <property type="match status" value="1"/>
</dbReference>
<dbReference type="STRING" id="1261640.BHK98_08090"/>
<dbReference type="InterPro" id="IPR000524">
    <property type="entry name" value="Tscrpt_reg_HTH_GntR"/>
</dbReference>
<dbReference type="InterPro" id="IPR011711">
    <property type="entry name" value="GntR_C"/>
</dbReference>
<dbReference type="InterPro" id="IPR008920">
    <property type="entry name" value="TF_FadR/GntR_C"/>
</dbReference>
<protein>
    <recommendedName>
        <fullName evidence="5">HTH gntR-type domain-containing protein</fullName>
    </recommendedName>
</protein>
<dbReference type="GO" id="GO:0003677">
    <property type="term" value="F:DNA binding"/>
    <property type="evidence" value="ECO:0007669"/>
    <property type="project" value="UniProtKB-KW"/>
</dbReference>
<dbReference type="OrthoDB" id="9781630at2"/>
<proteinExistence type="predicted"/>
<dbReference type="Pfam" id="PF00392">
    <property type="entry name" value="GntR"/>
    <property type="match status" value="1"/>
</dbReference>
<dbReference type="GO" id="GO:0003700">
    <property type="term" value="F:DNA-binding transcription factor activity"/>
    <property type="evidence" value="ECO:0007669"/>
    <property type="project" value="InterPro"/>
</dbReference>
<dbReference type="InterPro" id="IPR036388">
    <property type="entry name" value="WH-like_DNA-bd_sf"/>
</dbReference>
<reference evidence="6 7" key="1">
    <citation type="journal article" date="2016" name="Appl. Environ. Microbiol.">
        <title>Function and Phylogeny of Bacterial Butyryl Coenzyme A:Acetate Transferases and Their Diversity in the Proximal Colon of Swine.</title>
        <authorList>
            <person name="Trachsel J."/>
            <person name="Bayles D.O."/>
            <person name="Looft T."/>
            <person name="Levine U.Y."/>
            <person name="Allen H.K."/>
        </authorList>
    </citation>
    <scope>NUCLEOTIDE SEQUENCE [LARGE SCALE GENOMIC DNA]</scope>
    <source>
        <strain evidence="6 7">68-3-10</strain>
    </source>
</reference>
<name>A0A1Q9JIJ1_9FIRM</name>
<keyword evidence="2" id="KW-0238">DNA-binding</keyword>
<evidence type="ECO:0000313" key="6">
    <source>
        <dbReference type="EMBL" id="OLR56023.1"/>
    </source>
</evidence>
<keyword evidence="1" id="KW-0805">Transcription regulation</keyword>
<evidence type="ECO:0000259" key="5">
    <source>
        <dbReference type="PROSITE" id="PS50949"/>
    </source>
</evidence>
<dbReference type="Pfam" id="PF07729">
    <property type="entry name" value="FCD"/>
    <property type="match status" value="1"/>
</dbReference>
<keyword evidence="7" id="KW-1185">Reference proteome</keyword>
<feature type="compositionally biased region" description="Basic and acidic residues" evidence="4">
    <location>
        <begin position="205"/>
        <end position="222"/>
    </location>
</feature>
<dbReference type="RefSeq" id="WP_075713234.1">
    <property type="nucleotide sequence ID" value="NZ_MJIE01000001.1"/>
</dbReference>
<organism evidence="6 7">
    <name type="scientific">Hornefia porci</name>
    <dbReference type="NCBI Taxonomy" id="2652292"/>
    <lineage>
        <taxon>Bacteria</taxon>
        <taxon>Bacillati</taxon>
        <taxon>Bacillota</taxon>
        <taxon>Clostridia</taxon>
        <taxon>Peptostreptococcales</taxon>
        <taxon>Anaerovoracaceae</taxon>
        <taxon>Hornefia</taxon>
    </lineage>
</organism>
<dbReference type="PANTHER" id="PTHR43537:SF24">
    <property type="entry name" value="GLUCONATE OPERON TRANSCRIPTIONAL REPRESSOR"/>
    <property type="match status" value="1"/>
</dbReference>
<gene>
    <name evidence="6" type="ORF">BHK98_08090</name>
</gene>
<dbReference type="Gene3D" id="1.20.120.530">
    <property type="entry name" value="GntR ligand-binding domain-like"/>
    <property type="match status" value="1"/>
</dbReference>
<evidence type="ECO:0000256" key="4">
    <source>
        <dbReference type="SAM" id="MobiDB-lite"/>
    </source>
</evidence>
<dbReference type="EMBL" id="MJIE01000001">
    <property type="protein sequence ID" value="OLR56023.1"/>
    <property type="molecule type" value="Genomic_DNA"/>
</dbReference>
<keyword evidence="3" id="KW-0804">Transcription</keyword>
<dbReference type="Proteomes" id="UP000187404">
    <property type="component" value="Unassembled WGS sequence"/>
</dbReference>
<dbReference type="SUPFAM" id="SSF46785">
    <property type="entry name" value="Winged helix' DNA-binding domain"/>
    <property type="match status" value="1"/>
</dbReference>
<dbReference type="SMART" id="SM00345">
    <property type="entry name" value="HTH_GNTR"/>
    <property type="match status" value="1"/>
</dbReference>
<comment type="caution">
    <text evidence="6">The sequence shown here is derived from an EMBL/GenBank/DDBJ whole genome shotgun (WGS) entry which is preliminary data.</text>
</comment>
<evidence type="ECO:0000313" key="7">
    <source>
        <dbReference type="Proteomes" id="UP000187404"/>
    </source>
</evidence>
<feature type="domain" description="HTH gntR-type" evidence="5">
    <location>
        <begin position="11"/>
        <end position="78"/>
    </location>
</feature>
<dbReference type="AlphaFoldDB" id="A0A1Q9JIJ1"/>
<dbReference type="SUPFAM" id="SSF48008">
    <property type="entry name" value="GntR ligand-binding domain-like"/>
    <property type="match status" value="1"/>
</dbReference>